<protein>
    <submittedName>
        <fullName evidence="2">Berberine and berberine like family protein</fullName>
    </submittedName>
</protein>
<dbReference type="KEGG" id="och:CES85_3228"/>
<name>A0A248UNR1_9HYPH</name>
<dbReference type="EMBL" id="CP022605">
    <property type="protein sequence ID" value="ASV88318.1"/>
    <property type="molecule type" value="Genomic_DNA"/>
</dbReference>
<accession>A0A248UNR1</accession>
<dbReference type="GO" id="GO:0016491">
    <property type="term" value="F:oxidoreductase activity"/>
    <property type="evidence" value="ECO:0007669"/>
    <property type="project" value="InterPro"/>
</dbReference>
<dbReference type="RefSeq" id="WP_095448387.1">
    <property type="nucleotide sequence ID" value="NZ_CP022605.1"/>
</dbReference>
<evidence type="ECO:0000313" key="2">
    <source>
        <dbReference type="EMBL" id="ASV88318.1"/>
    </source>
</evidence>
<reference evidence="2 3" key="1">
    <citation type="submission" date="2017-07" db="EMBL/GenBank/DDBJ databases">
        <title>Phylogenetic study on the rhizospheric bacterium Ochrobactrum sp. A44.</title>
        <authorList>
            <person name="Krzyzanowska D.M."/>
            <person name="Ossowicki A."/>
            <person name="Rajewska M."/>
            <person name="Maciag T."/>
            <person name="Kaczynski Z."/>
            <person name="Czerwicka M."/>
            <person name="Jafra S."/>
        </authorList>
    </citation>
    <scope>NUCLEOTIDE SEQUENCE [LARGE SCALE GENOMIC DNA]</scope>
    <source>
        <strain evidence="2 3">A44</strain>
        <plasmid evidence="2 3">unnamed1</plasmid>
    </source>
</reference>
<dbReference type="InterPro" id="IPR016169">
    <property type="entry name" value="FAD-bd_PCMH_sub2"/>
</dbReference>
<proteinExistence type="predicted"/>
<dbReference type="InterPro" id="IPR012951">
    <property type="entry name" value="BBE"/>
</dbReference>
<gene>
    <name evidence="2" type="ORF">CES85_3228</name>
</gene>
<organism evidence="2 3">
    <name type="scientific">Ochrobactrum quorumnocens</name>
    <dbReference type="NCBI Taxonomy" id="271865"/>
    <lineage>
        <taxon>Bacteria</taxon>
        <taxon>Pseudomonadati</taxon>
        <taxon>Pseudomonadota</taxon>
        <taxon>Alphaproteobacteria</taxon>
        <taxon>Hyphomicrobiales</taxon>
        <taxon>Brucellaceae</taxon>
        <taxon>Brucella/Ochrobactrum group</taxon>
        <taxon>Ochrobactrum</taxon>
    </lineage>
</organism>
<dbReference type="Pfam" id="PF08031">
    <property type="entry name" value="BBE"/>
    <property type="match status" value="1"/>
</dbReference>
<dbReference type="GO" id="GO:0050660">
    <property type="term" value="F:flavin adenine dinucleotide binding"/>
    <property type="evidence" value="ECO:0007669"/>
    <property type="project" value="InterPro"/>
</dbReference>
<dbReference type="OrthoDB" id="9775082at2"/>
<geneLocation type="plasmid" evidence="2 3">
    <name>unnamed1</name>
</geneLocation>
<feature type="domain" description="Berberine/berberine-like" evidence="1">
    <location>
        <begin position="29"/>
        <end position="83"/>
    </location>
</feature>
<dbReference type="Proteomes" id="UP000215256">
    <property type="component" value="Plasmid unnamed1"/>
</dbReference>
<dbReference type="AlphaFoldDB" id="A0A248UNR1"/>
<evidence type="ECO:0000259" key="1">
    <source>
        <dbReference type="Pfam" id="PF08031"/>
    </source>
</evidence>
<keyword evidence="2" id="KW-0614">Plasmid</keyword>
<dbReference type="Gene3D" id="3.30.465.10">
    <property type="match status" value="1"/>
</dbReference>
<evidence type="ECO:0000313" key="3">
    <source>
        <dbReference type="Proteomes" id="UP000215256"/>
    </source>
</evidence>
<sequence length="91" mass="10595">MRELFYAVHAKDGVNGTPYPDVSSRYEGCYINYPDVDMIKGQQPNAPKYNWMELYYPGIYKDLIKAKGLWDPNNIFHHQMSIPLPELPKSD</sequence>